<feature type="region of interest" description="Disordered" evidence="1">
    <location>
        <begin position="110"/>
        <end position="133"/>
    </location>
</feature>
<reference evidence="2" key="1">
    <citation type="submission" date="2022-09" db="EMBL/GenBank/DDBJ databases">
        <title>Intensive care unit water sources are persistently colonized with multi-drug resistant bacteria and are the site of extensive horizontal gene transfer of antibiotic resistance genes.</title>
        <authorList>
            <person name="Diorio-Toth L."/>
        </authorList>
    </citation>
    <scope>NUCLEOTIDE SEQUENCE</scope>
    <source>
        <strain evidence="2">GD03864</strain>
    </source>
</reference>
<organism evidence="2 3">
    <name type="scientific">Stutzerimonas stutzeri</name>
    <name type="common">Pseudomonas stutzeri</name>
    <dbReference type="NCBI Taxonomy" id="316"/>
    <lineage>
        <taxon>Bacteria</taxon>
        <taxon>Pseudomonadati</taxon>
        <taxon>Pseudomonadota</taxon>
        <taxon>Gammaproteobacteria</taxon>
        <taxon>Pseudomonadales</taxon>
        <taxon>Pseudomonadaceae</taxon>
        <taxon>Stutzerimonas</taxon>
    </lineage>
</organism>
<evidence type="ECO:0000256" key="1">
    <source>
        <dbReference type="SAM" id="MobiDB-lite"/>
    </source>
</evidence>
<evidence type="ECO:0000313" key="3">
    <source>
        <dbReference type="Proteomes" id="UP001161139"/>
    </source>
</evidence>
<name>A0ABD4XWP8_STUST</name>
<gene>
    <name evidence="2" type="ORF">N5D09_03240</name>
</gene>
<proteinExistence type="predicted"/>
<evidence type="ECO:0000313" key="2">
    <source>
        <dbReference type="EMBL" id="MDH0687102.1"/>
    </source>
</evidence>
<accession>A0ABD4XWP8</accession>
<protein>
    <submittedName>
        <fullName evidence="2">Uncharacterized protein</fullName>
    </submittedName>
</protein>
<comment type="caution">
    <text evidence="2">The sequence shown here is derived from an EMBL/GenBank/DDBJ whole genome shotgun (WGS) entry which is preliminary data.</text>
</comment>
<dbReference type="Proteomes" id="UP001161139">
    <property type="component" value="Unassembled WGS sequence"/>
</dbReference>
<dbReference type="EMBL" id="JAOCDG010000003">
    <property type="protein sequence ID" value="MDH0687102.1"/>
    <property type="molecule type" value="Genomic_DNA"/>
</dbReference>
<dbReference type="RefSeq" id="WP_279649053.1">
    <property type="nucleotide sequence ID" value="NZ_JAOCDG010000003.1"/>
</dbReference>
<dbReference type="AlphaFoldDB" id="A0ABD4XWP8"/>
<sequence length="133" mass="14564">MKKPAAEFTHAQPSSSFRLITAEGIPFRVALVLSDKSADENVASEPLIQFFDMRHWPEKGGQKVSSYHLSTFLESDAAERGLNLDGGVADWTLDPASVKAVIDWVHTNPLPTSELEGASDEPEDHNLIHGARL</sequence>